<dbReference type="EMBL" id="GBXM01056517">
    <property type="protein sequence ID" value="JAH52060.1"/>
    <property type="molecule type" value="Transcribed_RNA"/>
</dbReference>
<reference evidence="1" key="2">
    <citation type="journal article" date="2015" name="Fish Shellfish Immunol.">
        <title>Early steps in the European eel (Anguilla anguilla)-Vibrio vulnificus interaction in the gills: Role of the RtxA13 toxin.</title>
        <authorList>
            <person name="Callol A."/>
            <person name="Pajuelo D."/>
            <person name="Ebbesson L."/>
            <person name="Teles M."/>
            <person name="MacKenzie S."/>
            <person name="Amaro C."/>
        </authorList>
    </citation>
    <scope>NUCLEOTIDE SEQUENCE</scope>
</reference>
<sequence length="42" mass="4488">MSPTLQANHEGGFDEAGQDFDVACLLGGKSLLHHNPIIRSNP</sequence>
<organism evidence="1">
    <name type="scientific">Anguilla anguilla</name>
    <name type="common">European freshwater eel</name>
    <name type="synonym">Muraena anguilla</name>
    <dbReference type="NCBI Taxonomy" id="7936"/>
    <lineage>
        <taxon>Eukaryota</taxon>
        <taxon>Metazoa</taxon>
        <taxon>Chordata</taxon>
        <taxon>Craniata</taxon>
        <taxon>Vertebrata</taxon>
        <taxon>Euteleostomi</taxon>
        <taxon>Actinopterygii</taxon>
        <taxon>Neopterygii</taxon>
        <taxon>Teleostei</taxon>
        <taxon>Anguilliformes</taxon>
        <taxon>Anguillidae</taxon>
        <taxon>Anguilla</taxon>
    </lineage>
</organism>
<dbReference type="AlphaFoldDB" id="A0A0E9TGL6"/>
<reference evidence="1" key="1">
    <citation type="submission" date="2014-11" db="EMBL/GenBank/DDBJ databases">
        <authorList>
            <person name="Amaro Gonzalez C."/>
        </authorList>
    </citation>
    <scope>NUCLEOTIDE SEQUENCE</scope>
</reference>
<name>A0A0E9TGL6_ANGAN</name>
<protein>
    <submittedName>
        <fullName evidence="1">Uncharacterized protein</fullName>
    </submittedName>
</protein>
<accession>A0A0E9TGL6</accession>
<proteinExistence type="predicted"/>
<evidence type="ECO:0000313" key="1">
    <source>
        <dbReference type="EMBL" id="JAH52060.1"/>
    </source>
</evidence>